<gene>
    <name evidence="1" type="ORF">EVAR_95946_1</name>
</gene>
<evidence type="ECO:0000313" key="2">
    <source>
        <dbReference type="Proteomes" id="UP000299102"/>
    </source>
</evidence>
<dbReference type="Proteomes" id="UP000299102">
    <property type="component" value="Unassembled WGS sequence"/>
</dbReference>
<accession>A0A4C1V8Y6</accession>
<keyword evidence="2" id="KW-1185">Reference proteome</keyword>
<name>A0A4C1V8Y6_EUMVA</name>
<protein>
    <submittedName>
        <fullName evidence="1">Uncharacterized protein</fullName>
    </submittedName>
</protein>
<evidence type="ECO:0000313" key="1">
    <source>
        <dbReference type="EMBL" id="GBP34842.1"/>
    </source>
</evidence>
<dbReference type="AlphaFoldDB" id="A0A4C1V8Y6"/>
<organism evidence="1 2">
    <name type="scientific">Eumeta variegata</name>
    <name type="common">Bagworm moth</name>
    <name type="synonym">Eumeta japonica</name>
    <dbReference type="NCBI Taxonomy" id="151549"/>
    <lineage>
        <taxon>Eukaryota</taxon>
        <taxon>Metazoa</taxon>
        <taxon>Ecdysozoa</taxon>
        <taxon>Arthropoda</taxon>
        <taxon>Hexapoda</taxon>
        <taxon>Insecta</taxon>
        <taxon>Pterygota</taxon>
        <taxon>Neoptera</taxon>
        <taxon>Endopterygota</taxon>
        <taxon>Lepidoptera</taxon>
        <taxon>Glossata</taxon>
        <taxon>Ditrysia</taxon>
        <taxon>Tineoidea</taxon>
        <taxon>Psychidae</taxon>
        <taxon>Oiketicinae</taxon>
        <taxon>Eumeta</taxon>
    </lineage>
</organism>
<dbReference type="EMBL" id="BGZK01000295">
    <property type="protein sequence ID" value="GBP34842.1"/>
    <property type="molecule type" value="Genomic_DNA"/>
</dbReference>
<comment type="caution">
    <text evidence="1">The sequence shown here is derived from an EMBL/GenBank/DDBJ whole genome shotgun (WGS) entry which is preliminary data.</text>
</comment>
<proteinExistence type="predicted"/>
<reference evidence="1 2" key="1">
    <citation type="journal article" date="2019" name="Commun. Biol.">
        <title>The bagworm genome reveals a unique fibroin gene that provides high tensile strength.</title>
        <authorList>
            <person name="Kono N."/>
            <person name="Nakamura H."/>
            <person name="Ohtoshi R."/>
            <person name="Tomita M."/>
            <person name="Numata K."/>
            <person name="Arakawa K."/>
        </authorList>
    </citation>
    <scope>NUCLEOTIDE SEQUENCE [LARGE SCALE GENOMIC DNA]</scope>
</reference>
<sequence length="82" mass="9356">MLSQEPHRPVSAVLDRRKTCIGVEKNTANTDREKHSFAYLTSLHSDFGVLFGVESQTGIEAMKSHVRAAPAIRRRYLLLEWM</sequence>